<name>A0ABY6RIM4_9MYCO</name>
<gene>
    <name evidence="1" type="ORF">LAUMK4_02658</name>
</gene>
<evidence type="ECO:0000313" key="2">
    <source>
        <dbReference type="Proteomes" id="UP000271464"/>
    </source>
</evidence>
<accession>A0ABY6RIM4</accession>
<evidence type="ECO:0008006" key="3">
    <source>
        <dbReference type="Google" id="ProtNLM"/>
    </source>
</evidence>
<sequence length="70" mass="7883">MFTMLRKAWFIWPMVSSEVASARPLQPAPEMFCEDAHIRRASSSTVWACVSKRPAIARISCGSVIKREVT</sequence>
<dbReference type="Proteomes" id="UP000271464">
    <property type="component" value="Unassembled WGS sequence"/>
</dbReference>
<keyword evidence="2" id="KW-1185">Reference proteome</keyword>
<organism evidence="1 2">
    <name type="scientific">Mycobacterium persicum</name>
    <dbReference type="NCBI Taxonomy" id="1487726"/>
    <lineage>
        <taxon>Bacteria</taxon>
        <taxon>Bacillati</taxon>
        <taxon>Actinomycetota</taxon>
        <taxon>Actinomycetes</taxon>
        <taxon>Mycobacteriales</taxon>
        <taxon>Mycobacteriaceae</taxon>
        <taxon>Mycobacterium</taxon>
    </lineage>
</organism>
<dbReference type="EMBL" id="UPHM01000057">
    <property type="protein sequence ID" value="VAZ93961.1"/>
    <property type="molecule type" value="Genomic_DNA"/>
</dbReference>
<comment type="caution">
    <text evidence="1">The sequence shown here is derived from an EMBL/GenBank/DDBJ whole genome shotgun (WGS) entry which is preliminary data.</text>
</comment>
<proteinExistence type="predicted"/>
<protein>
    <recommendedName>
        <fullName evidence="3">Secreted protein</fullName>
    </recommendedName>
</protein>
<reference evidence="1 2" key="1">
    <citation type="submission" date="2018-09" db="EMBL/GenBank/DDBJ databases">
        <authorList>
            <person name="Tagini F."/>
        </authorList>
    </citation>
    <scope>NUCLEOTIDE SEQUENCE [LARGE SCALE GENOMIC DNA]</scope>
    <source>
        <strain evidence="1 2">MK4</strain>
    </source>
</reference>
<evidence type="ECO:0000313" key="1">
    <source>
        <dbReference type="EMBL" id="VAZ93961.1"/>
    </source>
</evidence>